<dbReference type="GO" id="GO:0009313">
    <property type="term" value="P:oligosaccharide catabolic process"/>
    <property type="evidence" value="ECO:0007669"/>
    <property type="project" value="TreeGrafter"/>
</dbReference>
<dbReference type="InterPro" id="IPR051887">
    <property type="entry name" value="GH18_Domain-Containing"/>
</dbReference>
<dbReference type="InterPro" id="IPR017853">
    <property type="entry name" value="GH"/>
</dbReference>
<feature type="domain" description="Chitinase II/V-like catalytic" evidence="4">
    <location>
        <begin position="161"/>
        <end position="493"/>
    </location>
</feature>
<dbReference type="PANTHER" id="PTHR46290:SF1">
    <property type="entry name" value="DI-N-ACETYLCHITOBIASE"/>
    <property type="match status" value="1"/>
</dbReference>
<dbReference type="InterPro" id="IPR001223">
    <property type="entry name" value="Glyco_hydro18_cat"/>
</dbReference>
<feature type="transmembrane region" description="Helical" evidence="3">
    <location>
        <begin position="596"/>
        <end position="616"/>
    </location>
</feature>
<evidence type="ECO:0000256" key="2">
    <source>
        <dbReference type="ARBA" id="ARBA00023295"/>
    </source>
</evidence>
<dbReference type="Pfam" id="PF00704">
    <property type="entry name" value="Glyco_hydro_18"/>
    <property type="match status" value="1"/>
</dbReference>
<organism evidence="5">
    <name type="scientific">uncultured Aureispira sp</name>
    <dbReference type="NCBI Taxonomy" id="1331704"/>
    <lineage>
        <taxon>Bacteria</taxon>
        <taxon>Pseudomonadati</taxon>
        <taxon>Bacteroidota</taxon>
        <taxon>Saprospiria</taxon>
        <taxon>Saprospirales</taxon>
        <taxon>Saprospiraceae</taxon>
        <taxon>Aureispira</taxon>
        <taxon>environmental samples</taxon>
    </lineage>
</organism>
<dbReference type="PANTHER" id="PTHR46290">
    <property type="entry name" value="DI-N-ACETYLCHITOBIASE"/>
    <property type="match status" value="1"/>
</dbReference>
<sequence length="624" mass="70629">MKHTTVTYYLSYALSILMLMLFFVETIEAQNLSGRIENRVKSKAKRTVAEKVSAAKSTGRMQVNTSKRALKTSLKGGKSGVLPGSDATIDELIEDQETRESLIDNTNRSRYVELFGVWTTMPSDAELLARARLKAIQDSLNNIDRKYFRVTKNIWDDSRPMIIFGWHPYWLGDIYKGYDYGLFNVVSYYSYDINPETGSPQNSAAMASFLTGEFVKTAQDKGCSALLSVSCHGEQNVNRFLNQNIPAQQRFMDSILFILDSTNADGIEINFEGVTPEVKDEFVKFVRILSTTLTGARGDTTFIFMSVPAYDPDNVYNVAELQNFIDIFVVKGFDFQETPKGLKKMPTAPLNYSPLTSAPDIRTSVDKYIADLGPIYSGRLVLALPYYGTRWVTDGITEEVLDMQAITYNDIQFEFVMQIDDYRKYPGAKLRYDSIKTSYVFSYFDYYGVDTIMGDVPADVTIYFDDSLSLQKKYRYLMDSRLGGVGVQFLGNDAGFSHLEELLSNEFMEMVEPQNEKLAELNEKSNTFRQNSIYVLAVLLYLAIFMAIGLCAALFNIKVRQALFDRGRFRIGYMLFFTMLMLLVGGYMGLFEGTTIPLLVGVIFGAVVSWTGWKYVSQKKSLTP</sequence>
<evidence type="ECO:0000313" key="5">
    <source>
        <dbReference type="EMBL" id="CAA6821244.1"/>
    </source>
</evidence>
<keyword evidence="3" id="KW-0472">Membrane</keyword>
<gene>
    <name evidence="5" type="ORF">HELGO_WM18246</name>
</gene>
<name>A0A6S6TPE3_9BACT</name>
<dbReference type="SMART" id="SM00636">
    <property type="entry name" value="Glyco_18"/>
    <property type="match status" value="1"/>
</dbReference>
<evidence type="ECO:0000256" key="1">
    <source>
        <dbReference type="ARBA" id="ARBA00022801"/>
    </source>
</evidence>
<keyword evidence="3" id="KW-1133">Transmembrane helix</keyword>
<keyword evidence="2" id="KW-0326">Glycosidase</keyword>
<keyword evidence="1 5" id="KW-0378">Hydrolase</keyword>
<dbReference type="EMBL" id="CACVAQ010000295">
    <property type="protein sequence ID" value="CAA6821244.1"/>
    <property type="molecule type" value="Genomic_DNA"/>
</dbReference>
<protein>
    <submittedName>
        <fullName evidence="5">Glycosyl hydrolase</fullName>
    </submittedName>
</protein>
<dbReference type="InterPro" id="IPR029070">
    <property type="entry name" value="Chitinase_insertion_sf"/>
</dbReference>
<dbReference type="GO" id="GO:0016798">
    <property type="term" value="F:hydrolase activity, acting on glycosyl bonds"/>
    <property type="evidence" value="ECO:0007669"/>
    <property type="project" value="UniProtKB-KW"/>
</dbReference>
<dbReference type="AlphaFoldDB" id="A0A6S6TPE3"/>
<dbReference type="InterPro" id="IPR011583">
    <property type="entry name" value="Chitinase_II/V-like_cat"/>
</dbReference>
<dbReference type="SUPFAM" id="SSF51445">
    <property type="entry name" value="(Trans)glycosidases"/>
    <property type="match status" value="1"/>
</dbReference>
<accession>A0A6S6TPE3</accession>
<proteinExistence type="predicted"/>
<feature type="transmembrane region" description="Helical" evidence="3">
    <location>
        <begin position="533"/>
        <end position="557"/>
    </location>
</feature>
<keyword evidence="3" id="KW-0812">Transmembrane</keyword>
<evidence type="ECO:0000259" key="4">
    <source>
        <dbReference type="SMART" id="SM00636"/>
    </source>
</evidence>
<dbReference type="Gene3D" id="3.10.50.10">
    <property type="match status" value="1"/>
</dbReference>
<evidence type="ECO:0000256" key="3">
    <source>
        <dbReference type="SAM" id="Phobius"/>
    </source>
</evidence>
<reference evidence="5" key="1">
    <citation type="submission" date="2020-01" db="EMBL/GenBank/DDBJ databases">
        <authorList>
            <person name="Meier V. D."/>
            <person name="Meier V D."/>
        </authorList>
    </citation>
    <scope>NUCLEOTIDE SEQUENCE</scope>
    <source>
        <strain evidence="5">HLG_WM_MAG_10</strain>
    </source>
</reference>
<dbReference type="GO" id="GO:0008061">
    <property type="term" value="F:chitin binding"/>
    <property type="evidence" value="ECO:0007669"/>
    <property type="project" value="InterPro"/>
</dbReference>
<feature type="transmembrane region" description="Helical" evidence="3">
    <location>
        <begin position="569"/>
        <end position="590"/>
    </location>
</feature>
<dbReference type="Gene3D" id="3.20.20.80">
    <property type="entry name" value="Glycosidases"/>
    <property type="match status" value="1"/>
</dbReference>